<comment type="caution">
    <text evidence="1">The sequence shown here is derived from an EMBL/GenBank/DDBJ whole genome shotgun (WGS) entry which is preliminary data.</text>
</comment>
<dbReference type="RefSeq" id="WP_016099420.1">
    <property type="nucleotide sequence ID" value="NZ_KB976546.1"/>
</dbReference>
<proteinExistence type="predicted"/>
<dbReference type="AlphaFoldDB" id="A0A9W5QND9"/>
<gene>
    <name evidence="1" type="ORF">IGM_06346</name>
</gene>
<protein>
    <submittedName>
        <fullName evidence="1">Uncharacterized protein</fullName>
    </submittedName>
</protein>
<name>A0A9W5QND9_BACCE</name>
<dbReference type="EMBL" id="AHEF01000102">
    <property type="protein sequence ID" value="EOP79367.1"/>
    <property type="molecule type" value="Genomic_DNA"/>
</dbReference>
<evidence type="ECO:0000313" key="2">
    <source>
        <dbReference type="Proteomes" id="UP000014009"/>
    </source>
</evidence>
<evidence type="ECO:0000313" key="1">
    <source>
        <dbReference type="EMBL" id="EOP79367.1"/>
    </source>
</evidence>
<reference evidence="1 2" key="1">
    <citation type="submission" date="2012-12" db="EMBL/GenBank/DDBJ databases">
        <title>The Genome Sequence of Bacillus cereus HuB4-4.</title>
        <authorList>
            <consortium name="The Broad Institute Genome Sequencing Platform"/>
            <consortium name="The Broad Institute Genome Sequencing Center for Infectious Disease"/>
            <person name="Feldgarden M."/>
            <person name="Van der Auwera G.A."/>
            <person name="Mahillon J."/>
            <person name="Duprez V."/>
            <person name="Timmery S."/>
            <person name="Mattelet C."/>
            <person name="Dierick K."/>
            <person name="Sun M."/>
            <person name="Yu Z."/>
            <person name="Zhu L."/>
            <person name="Hu X."/>
            <person name="Shank E.B."/>
            <person name="Swiecicka I."/>
            <person name="Hansen B.M."/>
            <person name="Andrup L."/>
            <person name="Walker B."/>
            <person name="Young S.K."/>
            <person name="Zeng Q."/>
            <person name="Gargeya S."/>
            <person name="Fitzgerald M."/>
            <person name="Haas B."/>
            <person name="Abouelleil A."/>
            <person name="Alvarado L."/>
            <person name="Arachchi H.M."/>
            <person name="Berlin A.M."/>
            <person name="Chapman S.B."/>
            <person name="Dewar J."/>
            <person name="Goldberg J."/>
            <person name="Griggs A."/>
            <person name="Gujja S."/>
            <person name="Hansen M."/>
            <person name="Howarth C."/>
            <person name="Imamovic A."/>
            <person name="Larimer J."/>
            <person name="McCowan C."/>
            <person name="Murphy C."/>
            <person name="Neiman D."/>
            <person name="Pearson M."/>
            <person name="Priest M."/>
            <person name="Roberts A."/>
            <person name="Saif S."/>
            <person name="Shea T."/>
            <person name="Sisk P."/>
            <person name="Sykes S."/>
            <person name="Wortman J."/>
            <person name="Nusbaum C."/>
            <person name="Birren B."/>
        </authorList>
    </citation>
    <scope>NUCLEOTIDE SEQUENCE [LARGE SCALE GENOMIC DNA]</scope>
    <source>
        <strain evidence="1 2">HuB4-4</strain>
    </source>
</reference>
<organism evidence="1 2">
    <name type="scientific">Bacillus cereus HuB4-4</name>
    <dbReference type="NCBI Taxonomy" id="1053211"/>
    <lineage>
        <taxon>Bacteria</taxon>
        <taxon>Bacillati</taxon>
        <taxon>Bacillota</taxon>
        <taxon>Bacilli</taxon>
        <taxon>Bacillales</taxon>
        <taxon>Bacillaceae</taxon>
        <taxon>Bacillus</taxon>
        <taxon>Bacillus cereus group</taxon>
    </lineage>
</organism>
<dbReference type="Proteomes" id="UP000014009">
    <property type="component" value="Unassembled WGS sequence"/>
</dbReference>
<accession>A0A9W5QND9</accession>
<sequence length="171" mass="19365">MKKIDLVTGILELDKTITTGLDPFYDAGLSEIYEIFSMFNFEEAANVLLKGVLGNFFSEGTQGFRHGNEDKEELSKYLLSKKASLSETVTIDELLEVIDVLVDIEKERYMTYNKFADMGVTFDIPEAMECIQDFICKLVDSNIGDAIYGYCDEEITKEELLDFILGKKGVF</sequence>